<keyword evidence="4" id="KW-1185">Reference proteome</keyword>
<feature type="domain" description="PBP" evidence="2">
    <location>
        <begin position="17"/>
        <end position="293"/>
    </location>
</feature>
<gene>
    <name evidence="3" type="ORF">ACFSC3_02660</name>
</gene>
<evidence type="ECO:0000313" key="4">
    <source>
        <dbReference type="Proteomes" id="UP001597283"/>
    </source>
</evidence>
<sequence>MAAMGAVLLALAGCDGGTTRDQIRIVGSSTVYPFTTAVAENFVNSRGLKPPVIESTGTGSGVKLFCGGIGPAHPDVLNASRRIKPAEYETCRKNGVTDILEIRIGTDGIALAESNSGPKLKLTRADVYHALAAAPDGKPNTRRTWADVNPALPAIPIQFYGPPSTSGTRDAFAELVLVPACEAENPQAKALKDKDPDAFANLCTKLRDDGAYVDKGENDNLIVQNLTTNPNAIGIFGYSYLEENADRLHGVPLDGVAPSYQTISDGSYPGARPLFIYVKKAHLRAVPGLREFVSDYAKAWNPGGQLTRRGLIAASADVRAASAWIIAEGTILTAGDLK</sequence>
<dbReference type="EMBL" id="JBHUFC010000001">
    <property type="protein sequence ID" value="MFD1786467.1"/>
    <property type="molecule type" value="Genomic_DNA"/>
</dbReference>
<protein>
    <submittedName>
        <fullName evidence="3">Substrate-binding domain-containing protein</fullName>
    </submittedName>
</protein>
<dbReference type="PANTHER" id="PTHR30570:SF1">
    <property type="entry name" value="PHOSPHATE-BINDING PROTEIN PSTS"/>
    <property type="match status" value="1"/>
</dbReference>
<comment type="caution">
    <text evidence="3">The sequence shown here is derived from an EMBL/GenBank/DDBJ whole genome shotgun (WGS) entry which is preliminary data.</text>
</comment>
<dbReference type="Proteomes" id="UP001597283">
    <property type="component" value="Unassembled WGS sequence"/>
</dbReference>
<organism evidence="3 4">
    <name type="scientific">Sphingomonas floccifaciens</name>
    <dbReference type="NCBI Taxonomy" id="1844115"/>
    <lineage>
        <taxon>Bacteria</taxon>
        <taxon>Pseudomonadati</taxon>
        <taxon>Pseudomonadota</taxon>
        <taxon>Alphaproteobacteria</taxon>
        <taxon>Sphingomonadales</taxon>
        <taxon>Sphingomonadaceae</taxon>
        <taxon>Sphingomonas</taxon>
    </lineage>
</organism>
<accession>A0ABW4N8K2</accession>
<evidence type="ECO:0000259" key="2">
    <source>
        <dbReference type="Pfam" id="PF12849"/>
    </source>
</evidence>
<dbReference type="RefSeq" id="WP_380938559.1">
    <property type="nucleotide sequence ID" value="NZ_JBHUFC010000001.1"/>
</dbReference>
<dbReference type="InterPro" id="IPR050811">
    <property type="entry name" value="Phosphate_ABC_transporter"/>
</dbReference>
<evidence type="ECO:0000313" key="3">
    <source>
        <dbReference type="EMBL" id="MFD1786467.1"/>
    </source>
</evidence>
<keyword evidence="1" id="KW-0732">Signal</keyword>
<reference evidence="4" key="1">
    <citation type="journal article" date="2019" name="Int. J. Syst. Evol. Microbiol.">
        <title>The Global Catalogue of Microorganisms (GCM) 10K type strain sequencing project: providing services to taxonomists for standard genome sequencing and annotation.</title>
        <authorList>
            <consortium name="The Broad Institute Genomics Platform"/>
            <consortium name="The Broad Institute Genome Sequencing Center for Infectious Disease"/>
            <person name="Wu L."/>
            <person name="Ma J."/>
        </authorList>
    </citation>
    <scope>NUCLEOTIDE SEQUENCE [LARGE SCALE GENOMIC DNA]</scope>
    <source>
        <strain evidence="4">Q85</strain>
    </source>
</reference>
<dbReference type="SUPFAM" id="SSF53850">
    <property type="entry name" value="Periplasmic binding protein-like II"/>
    <property type="match status" value="1"/>
</dbReference>
<dbReference type="PANTHER" id="PTHR30570">
    <property type="entry name" value="PERIPLASMIC PHOSPHATE BINDING COMPONENT OF PHOSPHATE ABC TRANSPORTER"/>
    <property type="match status" value="1"/>
</dbReference>
<evidence type="ECO:0000256" key="1">
    <source>
        <dbReference type="ARBA" id="ARBA00022729"/>
    </source>
</evidence>
<name>A0ABW4N8K2_9SPHN</name>
<dbReference type="InterPro" id="IPR024370">
    <property type="entry name" value="PBP_domain"/>
</dbReference>
<proteinExistence type="predicted"/>
<dbReference type="Gene3D" id="3.40.190.10">
    <property type="entry name" value="Periplasmic binding protein-like II"/>
    <property type="match status" value="2"/>
</dbReference>
<dbReference type="Pfam" id="PF12849">
    <property type="entry name" value="PBP_like_2"/>
    <property type="match status" value="1"/>
</dbReference>